<dbReference type="OrthoDB" id="9807948at2"/>
<dbReference type="SMART" id="SM00897">
    <property type="entry name" value="FIST"/>
    <property type="match status" value="1"/>
</dbReference>
<feature type="domain" description="FIST" evidence="1">
    <location>
        <begin position="36"/>
        <end position="234"/>
    </location>
</feature>
<dbReference type="InterPro" id="IPR019494">
    <property type="entry name" value="FIST_C"/>
</dbReference>
<gene>
    <name evidence="3" type="ORF">SAMN05444339_10414</name>
</gene>
<dbReference type="Pfam" id="PF08495">
    <property type="entry name" value="FIST"/>
    <property type="match status" value="1"/>
</dbReference>
<dbReference type="PANTHER" id="PTHR40252">
    <property type="entry name" value="BLR0328 PROTEIN"/>
    <property type="match status" value="1"/>
</dbReference>
<organism evidence="3 4">
    <name type="scientific">Loktanella atrilutea</name>
    <dbReference type="NCBI Taxonomy" id="366533"/>
    <lineage>
        <taxon>Bacteria</taxon>
        <taxon>Pseudomonadati</taxon>
        <taxon>Pseudomonadota</taxon>
        <taxon>Alphaproteobacteria</taxon>
        <taxon>Rhodobacterales</taxon>
        <taxon>Roseobacteraceae</taxon>
        <taxon>Loktanella</taxon>
    </lineage>
</organism>
<evidence type="ECO:0000313" key="4">
    <source>
        <dbReference type="Proteomes" id="UP000183987"/>
    </source>
</evidence>
<proteinExistence type="predicted"/>
<dbReference type="EMBL" id="FQUE01000004">
    <property type="protein sequence ID" value="SHF18245.1"/>
    <property type="molecule type" value="Genomic_DNA"/>
</dbReference>
<dbReference type="SMART" id="SM01204">
    <property type="entry name" value="FIST_C"/>
    <property type="match status" value="1"/>
</dbReference>
<dbReference type="RefSeq" id="WP_072857073.1">
    <property type="nucleotide sequence ID" value="NZ_FQUE01000004.1"/>
</dbReference>
<evidence type="ECO:0000259" key="2">
    <source>
        <dbReference type="SMART" id="SM01204"/>
    </source>
</evidence>
<keyword evidence="4" id="KW-1185">Reference proteome</keyword>
<accession>A0A1M4ZJV6</accession>
<dbReference type="AlphaFoldDB" id="A0A1M4ZJV6"/>
<reference evidence="4" key="1">
    <citation type="submission" date="2016-11" db="EMBL/GenBank/DDBJ databases">
        <authorList>
            <person name="Varghese N."/>
            <person name="Submissions S."/>
        </authorList>
    </citation>
    <scope>NUCLEOTIDE SEQUENCE [LARGE SCALE GENOMIC DNA]</scope>
    <source>
        <strain evidence="4">DSM 29326</strain>
    </source>
</reference>
<evidence type="ECO:0000313" key="3">
    <source>
        <dbReference type="EMBL" id="SHF18245.1"/>
    </source>
</evidence>
<dbReference type="PANTHER" id="PTHR40252:SF2">
    <property type="entry name" value="BLR0328 PROTEIN"/>
    <property type="match status" value="1"/>
</dbReference>
<name>A0A1M4ZJV6_LOKAT</name>
<dbReference type="STRING" id="366533.SAMN05444339_10414"/>
<evidence type="ECO:0000259" key="1">
    <source>
        <dbReference type="SMART" id="SM00897"/>
    </source>
</evidence>
<dbReference type="InterPro" id="IPR013702">
    <property type="entry name" value="FIST_domain_N"/>
</dbReference>
<sequence>MRDTGAETARQPIVLKSGGDGAAILGACRAAFGDCLLTMVLFFAPDGEQVAEVSALLAEAFGPDCDVMGCSSAGGFAFGGYDDRQVVLIGFPAATFRAHAVWLPCLRQHMARGWMRTLRDLSADFAPTPGRAQFGLLLIDGMSGREELITTTVNATLPDLLVLGGSAGDSLRFDRTHLALNGQTHGESALFCLFETDFAVEEVVFDPFVPASQRMFVTRASPDDRLLQEINAEPAVEEYARLIGVPVADLGPAVFAANPILERSNGRNFVRAISGVTASGGLTLMSAVETGAILKLGRADSLTHGMRDRLDALGDVALILGFDCILRRIALEEAGQGVLINALYSKFRIAGFNTYGEQHCGIHVNQTFAGLAILTRGAGDDA</sequence>
<protein>
    <submittedName>
        <fullName evidence="3">Uncharacterized conserved protein, contains FIST_N domain</fullName>
    </submittedName>
</protein>
<dbReference type="Pfam" id="PF10442">
    <property type="entry name" value="FIST_C"/>
    <property type="match status" value="1"/>
</dbReference>
<dbReference type="Proteomes" id="UP000183987">
    <property type="component" value="Unassembled WGS sequence"/>
</dbReference>
<feature type="domain" description="FIST C-domain" evidence="2">
    <location>
        <begin position="235"/>
        <end position="361"/>
    </location>
</feature>